<evidence type="ECO:0000256" key="1">
    <source>
        <dbReference type="SAM" id="MobiDB-lite"/>
    </source>
</evidence>
<dbReference type="Proteomes" id="UP000009888">
    <property type="component" value="Unassembled WGS sequence"/>
</dbReference>
<accession>K9EGT7</accession>
<gene>
    <name evidence="3" type="ORF">HMPREF9233_00640</name>
</gene>
<feature type="transmembrane region" description="Helical" evidence="2">
    <location>
        <begin position="183"/>
        <end position="202"/>
    </location>
</feature>
<keyword evidence="2" id="KW-0472">Membrane</keyword>
<name>K9EGT7_9ACTO</name>
<feature type="transmembrane region" description="Helical" evidence="2">
    <location>
        <begin position="208"/>
        <end position="224"/>
    </location>
</feature>
<feature type="transmembrane region" description="Helical" evidence="2">
    <location>
        <begin position="433"/>
        <end position="455"/>
    </location>
</feature>
<proteinExistence type="predicted"/>
<feature type="transmembrane region" description="Helical" evidence="2">
    <location>
        <begin position="75"/>
        <end position="96"/>
    </location>
</feature>
<dbReference type="HOGENOM" id="CLU_029114_0_0_11"/>
<comment type="caution">
    <text evidence="3">The sequence shown here is derived from an EMBL/GenBank/DDBJ whole genome shotgun (WGS) entry which is preliminary data.</text>
</comment>
<dbReference type="Pfam" id="PF09852">
    <property type="entry name" value="DUF2079"/>
    <property type="match status" value="1"/>
</dbReference>
<feature type="region of interest" description="Disordered" evidence="1">
    <location>
        <begin position="1"/>
        <end position="65"/>
    </location>
</feature>
<feature type="transmembrane region" description="Helical" evidence="2">
    <location>
        <begin position="390"/>
        <end position="412"/>
    </location>
</feature>
<evidence type="ECO:0008006" key="5">
    <source>
        <dbReference type="Google" id="ProtNLM"/>
    </source>
</evidence>
<dbReference type="PATRIC" id="fig|883066.3.peg.656"/>
<protein>
    <recommendedName>
        <fullName evidence="5">DUF2079 domain-containing protein</fullName>
    </recommendedName>
</protein>
<evidence type="ECO:0000256" key="2">
    <source>
        <dbReference type="SAM" id="Phobius"/>
    </source>
</evidence>
<sequence>MSAAHSAEHLRAEESAESSGTRVGSGDAAGSRDAASRNAELHNATNQHPAAGPRHESAREPRGVLRRRRPEIDGVAALLALVAFGVYLGFSAYTWANFSSVSWDHGIFTQLADQYARGKFPPIVDIKAPGYNLWGDHFHPILLLTGPLFALWPSGMMLLTLQSALFALSVYPVMKLARERLRFGAIIGVAYALSWGLTSALVVQFHEIAFAVPLLAFGITNWLWGKQRRAAAQIVLLVFVKEDMGLTVFAFGALVLFLAWLGRTKKTESSGTRTRAKKTESSGTRTRAKNAESSRSEARIGAFLMVWGLTWFILATQVILPAFSGQGAWEYTNRIESDSAPGIFGILLPLDVKLPTIIFIVTSLGIIGCASPWAALLLPTLAWRFAGNNPYYWTILWHYSAVIAPIMFIALIDAASRLKAADHLGSATLRKKIVVCCGVVALGSSLIGTSTNGFGSWATGRGNTQAWNSVPKYGAAQSPAEQAAGRTGIEMVGQGRTVLTDVITMSYVVPGNRVLWEHSYRGAEDEVDTIFFSNRLNHGSGLTVAIWATEHFGGIWEVKLDREAYVVVMKERS</sequence>
<dbReference type="InterPro" id="IPR018650">
    <property type="entry name" value="STSV1_Orf64"/>
</dbReference>
<dbReference type="eggNOG" id="COG3463">
    <property type="taxonomic scope" value="Bacteria"/>
</dbReference>
<keyword evidence="4" id="KW-1185">Reference proteome</keyword>
<feature type="transmembrane region" description="Helical" evidence="2">
    <location>
        <begin position="357"/>
        <end position="378"/>
    </location>
</feature>
<keyword evidence="2" id="KW-1133">Transmembrane helix</keyword>
<evidence type="ECO:0000313" key="4">
    <source>
        <dbReference type="Proteomes" id="UP000009888"/>
    </source>
</evidence>
<feature type="transmembrane region" description="Helical" evidence="2">
    <location>
        <begin position="244"/>
        <end position="262"/>
    </location>
</feature>
<dbReference type="AlphaFoldDB" id="K9EGT7"/>
<feature type="region of interest" description="Disordered" evidence="1">
    <location>
        <begin position="269"/>
        <end position="293"/>
    </location>
</feature>
<dbReference type="EMBL" id="AGWL01000002">
    <property type="protein sequence ID" value="EKU95853.1"/>
    <property type="molecule type" value="Genomic_DNA"/>
</dbReference>
<dbReference type="RefSeq" id="WP_007000846.1">
    <property type="nucleotide sequence ID" value="NZ_JH992955.1"/>
</dbReference>
<feature type="transmembrane region" description="Helical" evidence="2">
    <location>
        <begin position="300"/>
        <end position="323"/>
    </location>
</feature>
<feature type="transmembrane region" description="Helical" evidence="2">
    <location>
        <begin position="149"/>
        <end position="171"/>
    </location>
</feature>
<feature type="compositionally biased region" description="Low complexity" evidence="1">
    <location>
        <begin position="24"/>
        <end position="37"/>
    </location>
</feature>
<keyword evidence="2" id="KW-0812">Transmembrane</keyword>
<reference evidence="3 4" key="1">
    <citation type="submission" date="2012-09" db="EMBL/GenBank/DDBJ databases">
        <title>The Genome Sequence of Actinobaculum massiliae ACS-171-V-COL2.</title>
        <authorList>
            <consortium name="The Broad Institute Genome Sequencing Platform"/>
            <person name="Earl A."/>
            <person name="Ward D."/>
            <person name="Feldgarden M."/>
            <person name="Gevers D."/>
            <person name="Saerens B."/>
            <person name="Vaneechoutte M."/>
            <person name="Walker B."/>
            <person name="Young S.K."/>
            <person name="Zeng Q."/>
            <person name="Gargeya S."/>
            <person name="Fitzgerald M."/>
            <person name="Haas B."/>
            <person name="Abouelleil A."/>
            <person name="Alvarado L."/>
            <person name="Arachchi H.M."/>
            <person name="Berlin A."/>
            <person name="Chapman S.B."/>
            <person name="Goldberg J."/>
            <person name="Griggs A."/>
            <person name="Gujja S."/>
            <person name="Hansen M."/>
            <person name="Howarth C."/>
            <person name="Imamovic A."/>
            <person name="Larimer J."/>
            <person name="McCowen C."/>
            <person name="Montmayeur A."/>
            <person name="Murphy C."/>
            <person name="Neiman D."/>
            <person name="Pearson M."/>
            <person name="Priest M."/>
            <person name="Roberts A."/>
            <person name="Saif S."/>
            <person name="Shea T."/>
            <person name="Sisk P."/>
            <person name="Sykes S."/>
            <person name="Wortman J."/>
            <person name="Nusbaum C."/>
            <person name="Birren B."/>
        </authorList>
    </citation>
    <scope>NUCLEOTIDE SEQUENCE [LARGE SCALE GENOMIC DNA]</scope>
    <source>
        <strain evidence="4">ACS-171-V-Col2</strain>
    </source>
</reference>
<organism evidence="3 4">
    <name type="scientific">Actinobaculum massiliense ACS-171-V-Col2</name>
    <dbReference type="NCBI Taxonomy" id="883066"/>
    <lineage>
        <taxon>Bacteria</taxon>
        <taxon>Bacillati</taxon>
        <taxon>Actinomycetota</taxon>
        <taxon>Actinomycetes</taxon>
        <taxon>Actinomycetales</taxon>
        <taxon>Actinomycetaceae</taxon>
        <taxon>Actinobaculum</taxon>
    </lineage>
</organism>
<feature type="compositionally biased region" description="Basic and acidic residues" evidence="1">
    <location>
        <begin position="1"/>
        <end position="14"/>
    </location>
</feature>
<feature type="compositionally biased region" description="Basic and acidic residues" evidence="1">
    <location>
        <begin position="53"/>
        <end position="63"/>
    </location>
</feature>
<evidence type="ECO:0000313" key="3">
    <source>
        <dbReference type="EMBL" id="EKU95853.1"/>
    </source>
</evidence>